<organism evidence="1">
    <name type="scientific">Siphoviridae sp. ct0yq10</name>
    <dbReference type="NCBI Taxonomy" id="2826270"/>
    <lineage>
        <taxon>Viruses</taxon>
        <taxon>Duplodnaviria</taxon>
        <taxon>Heunggongvirae</taxon>
        <taxon>Uroviricota</taxon>
        <taxon>Caudoviricetes</taxon>
    </lineage>
</organism>
<name>A0A8S5MP72_9CAUD</name>
<evidence type="ECO:0000313" key="1">
    <source>
        <dbReference type="EMBL" id="DAD84040.1"/>
    </source>
</evidence>
<accession>A0A8S5MP72</accession>
<protein>
    <submittedName>
        <fullName evidence="1">Uncharacterized protein</fullName>
    </submittedName>
</protein>
<proteinExistence type="predicted"/>
<reference evidence="1" key="1">
    <citation type="journal article" date="2021" name="Proc. Natl. Acad. Sci. U.S.A.">
        <title>A Catalog of Tens of Thousands of Viruses from Human Metagenomes Reveals Hidden Associations with Chronic Diseases.</title>
        <authorList>
            <person name="Tisza M.J."/>
            <person name="Buck C.B."/>
        </authorList>
    </citation>
    <scope>NUCLEOTIDE SEQUENCE</scope>
    <source>
        <strain evidence="1">Ct0yq10</strain>
    </source>
</reference>
<sequence length="41" mass="4909">MGIEQKTWGFCPFLAHFPTFDLLLIRLLIHFFGPFFAIMYE</sequence>
<dbReference type="EMBL" id="BK014951">
    <property type="protein sequence ID" value="DAD84040.1"/>
    <property type="molecule type" value="Genomic_DNA"/>
</dbReference>